<keyword evidence="4 7" id="KW-0418">Kinase</keyword>
<dbReference type="Proteomes" id="UP000475214">
    <property type="component" value="Unassembled WGS sequence"/>
</dbReference>
<protein>
    <submittedName>
        <fullName evidence="7">Carbohydrate kinase</fullName>
    </submittedName>
</protein>
<evidence type="ECO:0000256" key="2">
    <source>
        <dbReference type="ARBA" id="ARBA00022629"/>
    </source>
</evidence>
<evidence type="ECO:0000313" key="7">
    <source>
        <dbReference type="EMBL" id="NEE00748.1"/>
    </source>
</evidence>
<dbReference type="PANTHER" id="PTHR43095">
    <property type="entry name" value="SUGAR KINASE"/>
    <property type="match status" value="1"/>
</dbReference>
<evidence type="ECO:0000256" key="3">
    <source>
        <dbReference type="ARBA" id="ARBA00022679"/>
    </source>
</evidence>
<sequence>MYVGVDVGTSLTKAVGYDADGAELCVHSVPTQLNYPGPGRVEQDADTVVDSVIRVVRAVVAELPHPPSLIAVTGQGDGCWLHDADGAPVRPAASWLDARAADVVRRWDVDGTADAILARNGGMVFPGASAAILAVLDREEPEALDRANTATHGVGLVFRRLTGERASDVSDASFPFLDPRRHDYDDEILRLCGLEHRRDLLPPVVGPAGPSAPLTAGAAELLGLPSAAAERTVVSAGPYDLLASARGSGVVQPGDGLLIVGTTLACQVVTDDPSPIPHRAGLLLGMWRPDRWMRAMPAMVGTASMDWLLPMVGTSFDELGTLMGDSPPGANGVRALPYWSASGERAPFVDASARGRLDGLHMGTTRADLVRGLAEGLAFAARHCFDAAGLTGRLAVCGGGAQSAAWMQLFADVLGRPLEAVDVGQAGAYGAVLSALDGRGQAPDSWPIPRHTIEPAADSRDQYDEAFEDYLRRVDRAREEWKDR</sequence>
<dbReference type="GO" id="GO:0016301">
    <property type="term" value="F:kinase activity"/>
    <property type="evidence" value="ECO:0007669"/>
    <property type="project" value="UniProtKB-KW"/>
</dbReference>
<reference evidence="7 8" key="1">
    <citation type="submission" date="2020-02" db="EMBL/GenBank/DDBJ databases">
        <authorList>
            <person name="Li X.-J."/>
            <person name="Han X.-M."/>
        </authorList>
    </citation>
    <scope>NUCLEOTIDE SEQUENCE [LARGE SCALE GENOMIC DNA]</scope>
    <source>
        <strain evidence="7 8">CCTCC AB 2017055</strain>
    </source>
</reference>
<dbReference type="RefSeq" id="WP_163736945.1">
    <property type="nucleotide sequence ID" value="NZ_JAAGOA010000006.1"/>
</dbReference>
<dbReference type="PANTHER" id="PTHR43095:SF5">
    <property type="entry name" value="XYLULOSE KINASE"/>
    <property type="match status" value="1"/>
</dbReference>
<dbReference type="Pfam" id="PF00370">
    <property type="entry name" value="FGGY_N"/>
    <property type="match status" value="1"/>
</dbReference>
<dbReference type="InterPro" id="IPR018485">
    <property type="entry name" value="FGGY_C"/>
</dbReference>
<keyword evidence="2" id="KW-0859">Xylose metabolism</keyword>
<dbReference type="InterPro" id="IPR043129">
    <property type="entry name" value="ATPase_NBD"/>
</dbReference>
<dbReference type="PIRSF" id="PIRSF000538">
    <property type="entry name" value="GlpK"/>
    <property type="match status" value="1"/>
</dbReference>
<organism evidence="7 8">
    <name type="scientific">Phytoactinopolyspora halotolerans</name>
    <dbReference type="NCBI Taxonomy" id="1981512"/>
    <lineage>
        <taxon>Bacteria</taxon>
        <taxon>Bacillati</taxon>
        <taxon>Actinomycetota</taxon>
        <taxon>Actinomycetes</taxon>
        <taxon>Jiangellales</taxon>
        <taxon>Jiangellaceae</taxon>
        <taxon>Phytoactinopolyspora</taxon>
    </lineage>
</organism>
<dbReference type="Pfam" id="PF02782">
    <property type="entry name" value="FGGY_C"/>
    <property type="match status" value="1"/>
</dbReference>
<dbReference type="GO" id="GO:0042732">
    <property type="term" value="P:D-xylose metabolic process"/>
    <property type="evidence" value="ECO:0007669"/>
    <property type="project" value="UniProtKB-KW"/>
</dbReference>
<evidence type="ECO:0000256" key="4">
    <source>
        <dbReference type="ARBA" id="ARBA00022777"/>
    </source>
</evidence>
<feature type="domain" description="Carbohydrate kinase FGGY N-terminal" evidence="5">
    <location>
        <begin position="1"/>
        <end position="243"/>
    </location>
</feature>
<comment type="similarity">
    <text evidence="1">Belongs to the FGGY kinase family.</text>
</comment>
<dbReference type="Gene3D" id="3.30.420.40">
    <property type="match status" value="2"/>
</dbReference>
<evidence type="ECO:0000313" key="8">
    <source>
        <dbReference type="Proteomes" id="UP000475214"/>
    </source>
</evidence>
<dbReference type="EMBL" id="JAAGOA010000006">
    <property type="protein sequence ID" value="NEE00748.1"/>
    <property type="molecule type" value="Genomic_DNA"/>
</dbReference>
<dbReference type="AlphaFoldDB" id="A0A6L9S894"/>
<name>A0A6L9S894_9ACTN</name>
<evidence type="ECO:0000259" key="5">
    <source>
        <dbReference type="Pfam" id="PF00370"/>
    </source>
</evidence>
<keyword evidence="3" id="KW-0808">Transferase</keyword>
<accession>A0A6L9S894</accession>
<dbReference type="InterPro" id="IPR000577">
    <property type="entry name" value="Carb_kinase_FGGY"/>
</dbReference>
<gene>
    <name evidence="7" type="ORF">G1H10_11270</name>
</gene>
<keyword evidence="2" id="KW-0119">Carbohydrate metabolism</keyword>
<proteinExistence type="inferred from homology"/>
<evidence type="ECO:0000259" key="6">
    <source>
        <dbReference type="Pfam" id="PF02782"/>
    </source>
</evidence>
<dbReference type="SUPFAM" id="SSF53067">
    <property type="entry name" value="Actin-like ATPase domain"/>
    <property type="match status" value="2"/>
</dbReference>
<keyword evidence="8" id="KW-1185">Reference proteome</keyword>
<comment type="caution">
    <text evidence="7">The sequence shown here is derived from an EMBL/GenBank/DDBJ whole genome shotgun (WGS) entry which is preliminary data.</text>
</comment>
<dbReference type="InterPro" id="IPR050406">
    <property type="entry name" value="FGGY_Carb_Kinase"/>
</dbReference>
<feature type="domain" description="Carbohydrate kinase FGGY C-terminal" evidence="6">
    <location>
        <begin position="259"/>
        <end position="435"/>
    </location>
</feature>
<dbReference type="InterPro" id="IPR018484">
    <property type="entry name" value="FGGY_N"/>
</dbReference>
<evidence type="ECO:0000256" key="1">
    <source>
        <dbReference type="ARBA" id="ARBA00009156"/>
    </source>
</evidence>